<evidence type="ECO:0000313" key="14">
    <source>
        <dbReference type="RefSeq" id="XP_013398156.1"/>
    </source>
</evidence>
<evidence type="ECO:0000256" key="9">
    <source>
        <dbReference type="SAM" id="MobiDB-lite"/>
    </source>
</evidence>
<evidence type="ECO:0000256" key="1">
    <source>
        <dbReference type="ARBA" id="ARBA00000382"/>
    </source>
</evidence>
<dbReference type="InParanoid" id="A0A1S3IJU3"/>
<evidence type="ECO:0000259" key="11">
    <source>
        <dbReference type="Pfam" id="PF03639"/>
    </source>
</evidence>
<feature type="domain" description="Glycosyl hydrolase family 81 N-terminal" evidence="11">
    <location>
        <begin position="545"/>
        <end position="684"/>
    </location>
</feature>
<dbReference type="GO" id="GO:0000272">
    <property type="term" value="P:polysaccharide catabolic process"/>
    <property type="evidence" value="ECO:0007669"/>
    <property type="project" value="UniProtKB-KW"/>
</dbReference>
<evidence type="ECO:0000256" key="2">
    <source>
        <dbReference type="ARBA" id="ARBA00010730"/>
    </source>
</evidence>
<keyword evidence="8" id="KW-0624">Polysaccharide degradation</keyword>
<keyword evidence="7" id="KW-0961">Cell wall biogenesis/degradation</keyword>
<keyword evidence="4" id="KW-0378">Hydrolase</keyword>
<dbReference type="GO" id="GO:0071555">
    <property type="term" value="P:cell wall organization"/>
    <property type="evidence" value="ECO:0007669"/>
    <property type="project" value="UniProtKB-KW"/>
</dbReference>
<dbReference type="GO" id="GO:0052861">
    <property type="term" value="F:endo-1,3(4)-beta-glucanase activity"/>
    <property type="evidence" value="ECO:0007669"/>
    <property type="project" value="InterPro"/>
</dbReference>
<dbReference type="KEGG" id="lak:106164701"/>
<dbReference type="PANTHER" id="PTHR31983">
    <property type="entry name" value="ENDO-1,3(4)-BETA-GLUCANASE 1"/>
    <property type="match status" value="1"/>
</dbReference>
<dbReference type="EC" id="3.2.1.39" evidence="3"/>
<keyword evidence="10" id="KW-0812">Transmembrane</keyword>
<feature type="transmembrane region" description="Helical" evidence="10">
    <location>
        <begin position="1015"/>
        <end position="1035"/>
    </location>
</feature>
<dbReference type="InterPro" id="IPR040451">
    <property type="entry name" value="GH81_N"/>
</dbReference>
<comment type="catalytic activity">
    <reaction evidence="1">
        <text>Hydrolysis of (1-&gt;3)-beta-D-glucosidic linkages in (1-&gt;3)-beta-D-glucans.</text>
        <dbReference type="EC" id="3.2.1.39"/>
    </reaction>
</comment>
<dbReference type="Pfam" id="PF03639">
    <property type="entry name" value="Glyco_hydro_81"/>
    <property type="match status" value="1"/>
</dbReference>
<dbReference type="Pfam" id="PF17652">
    <property type="entry name" value="Glyco_hydro81C"/>
    <property type="match status" value="1"/>
</dbReference>
<dbReference type="InterPro" id="IPR005200">
    <property type="entry name" value="Endo-beta-glucanase"/>
</dbReference>
<evidence type="ECO:0000256" key="6">
    <source>
        <dbReference type="ARBA" id="ARBA00023295"/>
    </source>
</evidence>
<evidence type="ECO:0000256" key="3">
    <source>
        <dbReference type="ARBA" id="ARBA00012780"/>
    </source>
</evidence>
<dbReference type="AlphaFoldDB" id="A0A1S3IJU3"/>
<evidence type="ECO:0000256" key="10">
    <source>
        <dbReference type="SAM" id="Phobius"/>
    </source>
</evidence>
<evidence type="ECO:0000256" key="5">
    <source>
        <dbReference type="ARBA" id="ARBA00023277"/>
    </source>
</evidence>
<feature type="region of interest" description="Disordered" evidence="9">
    <location>
        <begin position="486"/>
        <end position="520"/>
    </location>
</feature>
<protein>
    <recommendedName>
        <fullName evidence="3">glucan endo-1,3-beta-D-glucosidase</fullName>
        <ecNumber evidence="3">3.2.1.39</ecNumber>
    </recommendedName>
</protein>
<dbReference type="InterPro" id="IPR040720">
    <property type="entry name" value="GH81_C"/>
</dbReference>
<evidence type="ECO:0000256" key="8">
    <source>
        <dbReference type="ARBA" id="ARBA00023326"/>
    </source>
</evidence>
<keyword evidence="13" id="KW-1185">Reference proteome</keyword>
<dbReference type="PANTHER" id="PTHR31983:SF0">
    <property type="entry name" value="GLUCAN ENDO-1,3-BETA-D-GLUCOSIDASE 2"/>
    <property type="match status" value="1"/>
</dbReference>
<dbReference type="Gene3D" id="2.70.98.30">
    <property type="entry name" value="Golgi alpha-mannosidase II, domain 4"/>
    <property type="match status" value="1"/>
</dbReference>
<keyword evidence="10" id="KW-0472">Membrane</keyword>
<evidence type="ECO:0000313" key="13">
    <source>
        <dbReference type="Proteomes" id="UP000085678"/>
    </source>
</evidence>
<dbReference type="PROSITE" id="PS52008">
    <property type="entry name" value="GH81"/>
    <property type="match status" value="1"/>
</dbReference>
<organism evidence="13 14">
    <name type="scientific">Lingula anatina</name>
    <name type="common">Brachiopod</name>
    <name type="synonym">Lingula unguis</name>
    <dbReference type="NCBI Taxonomy" id="7574"/>
    <lineage>
        <taxon>Eukaryota</taxon>
        <taxon>Metazoa</taxon>
        <taxon>Spiralia</taxon>
        <taxon>Lophotrochozoa</taxon>
        <taxon>Brachiopoda</taxon>
        <taxon>Linguliformea</taxon>
        <taxon>Lingulata</taxon>
        <taxon>Lingulida</taxon>
        <taxon>Linguloidea</taxon>
        <taxon>Lingulidae</taxon>
        <taxon>Lingula</taxon>
    </lineage>
</organism>
<evidence type="ECO:0000256" key="7">
    <source>
        <dbReference type="ARBA" id="ARBA00023316"/>
    </source>
</evidence>
<evidence type="ECO:0000256" key="4">
    <source>
        <dbReference type="ARBA" id="ARBA00022801"/>
    </source>
</evidence>
<dbReference type="Proteomes" id="UP000085678">
    <property type="component" value="Unplaced"/>
</dbReference>
<name>A0A1S3IJU3_LINAN</name>
<comment type="similarity">
    <text evidence="2">Belongs to the glycosyl hydrolase 81 family.</text>
</comment>
<feature type="compositionally biased region" description="Polar residues" evidence="9">
    <location>
        <begin position="493"/>
        <end position="512"/>
    </location>
</feature>
<evidence type="ECO:0000259" key="12">
    <source>
        <dbReference type="Pfam" id="PF17652"/>
    </source>
</evidence>
<keyword evidence="5" id="KW-0119">Carbohydrate metabolism</keyword>
<proteinExistence type="inferred from homology"/>
<dbReference type="GO" id="GO:0042973">
    <property type="term" value="F:glucan endo-1,3-beta-D-glucosidase activity"/>
    <property type="evidence" value="ECO:0007669"/>
    <property type="project" value="UniProtKB-EC"/>
</dbReference>
<dbReference type="RefSeq" id="XP_013398156.1">
    <property type="nucleotide sequence ID" value="XM_013542702.2"/>
</dbReference>
<dbReference type="STRING" id="7574.A0A1S3IJU3"/>
<dbReference type="GeneID" id="106164701"/>
<keyword evidence="10" id="KW-1133">Transmembrane helix</keyword>
<reference evidence="14" key="1">
    <citation type="submission" date="2025-08" db="UniProtKB">
        <authorList>
            <consortium name="RefSeq"/>
        </authorList>
    </citation>
    <scope>IDENTIFICATION</scope>
    <source>
        <tissue evidence="14">Gonads</tissue>
    </source>
</reference>
<dbReference type="OrthoDB" id="4473401at2759"/>
<keyword evidence="6" id="KW-0326">Glycosidase</keyword>
<sequence>MDRWNKASRTDEMQQQTLTKVGEPWNKITSMGTNAKQMVTGPDGNPFGTFSGKSGVRVGIENSGDAKVTAMGEMYANFEFANNNGGNMEVPLVRGSPILTHLFTNANPQVTAFCLASINGNPVQSSCPVEAQGRDGGEGYTSASCDGSNLVITLYMTKQQDISKIQWAAAPSSAWRSSHGMHTCKDECTVSNGGKTVTIRTHVTGGTFSFAVNVIGSYILPYGRSWIDQPITHTCGNRGKRAAELACSKSFCHFPTCNIQNGKNNFQLTIKLDRPVKKVEDVQFAVATENSWDGHHPMLSCNANTCQLSQDKKTVTTRRLLNSATPVKYAVNVIGTFIQPPRNWHELPFRHECGSSPTSYPVPPTTPSPNPIIPGSSVDSYLGYSCKQSFCHLPVCVVNGAGYDVALIVKLSQPVSDLNKVQFAFHTQDTWASHHYMATCSQSTCKLSSDHKTIIYRKYSPSSRVSYAVNIIGRFVMPPSKWTETPYAHDCRNPQTTPRPGVPSQNTANTAPPTVKPRPVNIAPNTRFVLELNEPGNKLPQQTRKFVLYFSEAMTYRVGSNGQLEFAPQAGGVFNGVLQMAYGGANVRGNLDMASFHDKYIGVYPYKPDTSYCVSGDKGYISFDWNKRIVNGMGGTGQLLMMLMPHHEQLLKSPAILNVNTPYTFKVAVGDSWQQEMPLLPASMEPDVRDVNKVKANSARRQDILNAIATDTAQLPLSSVCGYADSYGVGKFISAAARVASISRAFGTNHYQKLDAQIKNCLEKWLRIQDTLSDGNKFRYDTVWGGLLLRSGPAGQPINPGASFGFPIYADHHFHLGYFLYAAAYYAKYYPSWANIHRERLTLLARDVGNPSKNDPYFPVVRHKDTYTGFSWATGIHGGERQEESSSEAINCYHGLAALGLSLGDRTMQHMGQLMLTQELYSVREYWQVRRHNRHLFPPVIQDYGVVGMLAENNYFLYTLNWPCEPNWFPMRHACLTGIQMIPLTAVSKYWVDKASFLKIFICLITWFWSLYPYFHNFVIIFHLFIFYFSFLAFLR</sequence>
<feature type="domain" description="Glycosyl hydrolase family 81 C-terminal" evidence="12">
    <location>
        <begin position="699"/>
        <end position="997"/>
    </location>
</feature>
<accession>A0A1S3IJU3</accession>
<gene>
    <name evidence="14" type="primary">LOC106164701</name>
</gene>